<proteinExistence type="predicted"/>
<dbReference type="Gene3D" id="1.10.10.10">
    <property type="entry name" value="Winged helix-like DNA-binding domain superfamily/Winged helix DNA-binding domain"/>
    <property type="match status" value="1"/>
</dbReference>
<sequence length="132" mass="14894">MSTSDVCAVSFRNLPRRRFTPEFKRRVVEHLLSSGRAVAEVARDHDLHPSLLGNWRRDYRRSTAQPPSGDSDTRWLPVHVDAPTFSCQARPEHDAVAESAPACLRIDLPKGSLTVYAQCPEHLLRLAVQVLR</sequence>
<dbReference type="Proteomes" id="UP000253628">
    <property type="component" value="Unassembled WGS sequence"/>
</dbReference>
<evidence type="ECO:0000313" key="2">
    <source>
        <dbReference type="Proteomes" id="UP000253628"/>
    </source>
</evidence>
<dbReference type="NCBIfam" id="NF047595">
    <property type="entry name" value="IS66_ISRel24_TnpA"/>
    <property type="match status" value="1"/>
</dbReference>
<dbReference type="RefSeq" id="WP_113934063.1">
    <property type="nucleotide sequence ID" value="NZ_JACCEU010000009.1"/>
</dbReference>
<dbReference type="EMBL" id="QNRQ01000008">
    <property type="protein sequence ID" value="RBP37904.1"/>
    <property type="molecule type" value="Genomic_DNA"/>
</dbReference>
<organism evidence="1 2">
    <name type="scientific">Eoetvoesiella caeni</name>
    <dbReference type="NCBI Taxonomy" id="645616"/>
    <lineage>
        <taxon>Bacteria</taxon>
        <taxon>Pseudomonadati</taxon>
        <taxon>Pseudomonadota</taxon>
        <taxon>Betaproteobacteria</taxon>
        <taxon>Burkholderiales</taxon>
        <taxon>Alcaligenaceae</taxon>
        <taxon>Eoetvoesiella</taxon>
    </lineage>
</organism>
<comment type="caution">
    <text evidence="1">The sequence shown here is derived from an EMBL/GenBank/DDBJ whole genome shotgun (WGS) entry which is preliminary data.</text>
</comment>
<name>A0A366H789_9BURK</name>
<dbReference type="InterPro" id="IPR036388">
    <property type="entry name" value="WH-like_DNA-bd_sf"/>
</dbReference>
<dbReference type="GO" id="GO:0006313">
    <property type="term" value="P:DNA transposition"/>
    <property type="evidence" value="ECO:0007669"/>
    <property type="project" value="InterPro"/>
</dbReference>
<dbReference type="GO" id="GO:0003677">
    <property type="term" value="F:DNA binding"/>
    <property type="evidence" value="ECO:0007669"/>
    <property type="project" value="InterPro"/>
</dbReference>
<protein>
    <submittedName>
        <fullName evidence="1">Transposase</fullName>
    </submittedName>
</protein>
<accession>A0A366H789</accession>
<dbReference type="InterPro" id="IPR002514">
    <property type="entry name" value="Transposase_8"/>
</dbReference>
<gene>
    <name evidence="1" type="ORF">DFR37_10886</name>
</gene>
<reference evidence="1 2" key="1">
    <citation type="submission" date="2018-06" db="EMBL/GenBank/DDBJ databases">
        <title>Genomic Encyclopedia of Type Strains, Phase IV (KMG-IV): sequencing the most valuable type-strain genomes for metagenomic binning, comparative biology and taxonomic classification.</title>
        <authorList>
            <person name="Goeker M."/>
        </authorList>
    </citation>
    <scope>NUCLEOTIDE SEQUENCE [LARGE SCALE GENOMIC DNA]</scope>
    <source>
        <strain evidence="1 2">DSM 25520</strain>
    </source>
</reference>
<dbReference type="OrthoDB" id="3376843at2"/>
<dbReference type="InterPro" id="IPR009057">
    <property type="entry name" value="Homeodomain-like_sf"/>
</dbReference>
<dbReference type="GO" id="GO:0004803">
    <property type="term" value="F:transposase activity"/>
    <property type="evidence" value="ECO:0007669"/>
    <property type="project" value="InterPro"/>
</dbReference>
<dbReference type="Pfam" id="PF01527">
    <property type="entry name" value="HTH_Tnp_1"/>
    <property type="match status" value="1"/>
</dbReference>
<dbReference type="AlphaFoldDB" id="A0A366H789"/>
<evidence type="ECO:0000313" key="1">
    <source>
        <dbReference type="EMBL" id="RBP37904.1"/>
    </source>
</evidence>
<keyword evidence="2" id="KW-1185">Reference proteome</keyword>
<dbReference type="SUPFAM" id="SSF46689">
    <property type="entry name" value="Homeodomain-like"/>
    <property type="match status" value="1"/>
</dbReference>